<dbReference type="Proteomes" id="UP000321204">
    <property type="component" value="Chromosome"/>
</dbReference>
<dbReference type="KEGG" id="fgg:FSB75_12160"/>
<dbReference type="OrthoDB" id="9780211at2"/>
<dbReference type="GO" id="GO:0140291">
    <property type="term" value="P:peptidyl-glutamate ADP-deribosylation"/>
    <property type="evidence" value="ECO:0007669"/>
    <property type="project" value="TreeGrafter"/>
</dbReference>
<dbReference type="Gene3D" id="1.10.10.2910">
    <property type="match status" value="1"/>
</dbReference>
<dbReference type="InterPro" id="IPR050892">
    <property type="entry name" value="ADP-ribose_metab_enzymes"/>
</dbReference>
<dbReference type="InterPro" id="IPR043472">
    <property type="entry name" value="Macro_dom-like"/>
</dbReference>
<dbReference type="InterPro" id="IPR010359">
    <property type="entry name" value="IrrE_HExxH"/>
</dbReference>
<accession>A0A5B8UIV8</accession>
<proteinExistence type="predicted"/>
<dbReference type="SUPFAM" id="SSF52949">
    <property type="entry name" value="Macro domain-like"/>
    <property type="match status" value="1"/>
</dbReference>
<dbReference type="Pfam" id="PF06114">
    <property type="entry name" value="Peptidase_M78"/>
    <property type="match status" value="1"/>
</dbReference>
<evidence type="ECO:0000313" key="3">
    <source>
        <dbReference type="EMBL" id="QEC56614.1"/>
    </source>
</evidence>
<dbReference type="SMART" id="SM00506">
    <property type="entry name" value="A1pp"/>
    <property type="match status" value="1"/>
</dbReference>
<dbReference type="InterPro" id="IPR002589">
    <property type="entry name" value="Macro_dom"/>
</dbReference>
<evidence type="ECO:0000256" key="1">
    <source>
        <dbReference type="ARBA" id="ARBA00035885"/>
    </source>
</evidence>
<protein>
    <submittedName>
        <fullName evidence="3">ImmA/IrrE family metallo-endopeptidase</fullName>
    </submittedName>
</protein>
<reference evidence="3 4" key="1">
    <citation type="journal article" date="2015" name="Int. J. Syst. Evol. Microbiol.">
        <title>Flavisolibacter ginsenosidimutans sp. nov., with ginsenoside-converting activity isolated from soil used for cultivating ginseng.</title>
        <authorList>
            <person name="Zhao Y."/>
            <person name="Liu Q."/>
            <person name="Kang M.S."/>
            <person name="Jin F."/>
            <person name="Yu H."/>
            <person name="Im W.T."/>
        </authorList>
    </citation>
    <scope>NUCLEOTIDE SEQUENCE [LARGE SCALE GENOMIC DNA]</scope>
    <source>
        <strain evidence="3 4">Gsoil 636</strain>
    </source>
</reference>
<keyword evidence="4" id="KW-1185">Reference proteome</keyword>
<dbReference type="PANTHER" id="PTHR12521:SF0">
    <property type="entry name" value="ADP-RIBOSE GLYCOHYDROLASE OARD1"/>
    <property type="match status" value="1"/>
</dbReference>
<gene>
    <name evidence="3" type="ORF">FSB75_12160</name>
</gene>
<feature type="domain" description="Macro" evidence="2">
    <location>
        <begin position="358"/>
        <end position="494"/>
    </location>
</feature>
<evidence type="ECO:0000259" key="2">
    <source>
        <dbReference type="SMART" id="SM00506"/>
    </source>
</evidence>
<comment type="catalytic activity">
    <reaction evidence="1">
        <text>an N-(ADP-alpha-D-ribosyl)-thymidine in DNA + H2O = a thymidine in DNA + ADP-D-ribose</text>
        <dbReference type="Rhea" id="RHEA:71655"/>
        <dbReference type="Rhea" id="RHEA-COMP:13556"/>
        <dbReference type="Rhea" id="RHEA-COMP:18051"/>
        <dbReference type="ChEBI" id="CHEBI:15377"/>
        <dbReference type="ChEBI" id="CHEBI:57967"/>
        <dbReference type="ChEBI" id="CHEBI:137386"/>
        <dbReference type="ChEBI" id="CHEBI:191199"/>
    </reaction>
    <physiologicalReaction direction="left-to-right" evidence="1">
        <dbReference type="Rhea" id="RHEA:71656"/>
    </physiologicalReaction>
</comment>
<sequence>MSTEKVNFSNYRFALEFLIEANLRSDAGIDEANDEFIERHLELVDKLNLEASSKLNNSKHNLQHTSFILNEPQVTYTKRKWRHKSVLNLMAEAECEDPIEEIKNRARKIVLYALENGWNGPPFNAIELAKILNFDISPNDTVLDARTIPVGKKKFLIEYNPFQKPTRMNFSVAHEIAHTLFSDCDEAIRNREEEPDKNRELEQLCNLGASELQLPYVIFPSDANQLRDITVEGLIALAQKYKSSLESIFIAFVMAIDRPCAIMVFTFQNEKQLVLDYHKSSTRFKPSIPDNFQIPTGSRAYYCTAPGWTERETVSWEFLGESYNAFYIGISPMRKENKARIGVILVPHYGKEKLQDRKINIEFGDATKPRGGGIKIIAQLVNTSGGLGFGFGKALSKNYPVIKEALKKWKERKIEFRLGNSQLIKVSDDTYVFQMLAQNGLFTRNGKIPLEYTSLQQCLADLREKALKLKANVYMPLIGAGQAKGKWEIIEGLIYSELVNQDVKVNIYILKSPSTEDFKPKSSLSLFNEESTWQKEK</sequence>
<dbReference type="AlphaFoldDB" id="A0A5B8UIV8"/>
<dbReference type="PANTHER" id="PTHR12521">
    <property type="entry name" value="PROTEIN C6ORF130"/>
    <property type="match status" value="1"/>
</dbReference>
<organism evidence="3 4">
    <name type="scientific">Flavisolibacter ginsenosidimutans</name>
    <dbReference type="NCBI Taxonomy" id="661481"/>
    <lineage>
        <taxon>Bacteria</taxon>
        <taxon>Pseudomonadati</taxon>
        <taxon>Bacteroidota</taxon>
        <taxon>Chitinophagia</taxon>
        <taxon>Chitinophagales</taxon>
        <taxon>Chitinophagaceae</taxon>
        <taxon>Flavisolibacter</taxon>
    </lineage>
</organism>
<evidence type="ECO:0000313" key="4">
    <source>
        <dbReference type="Proteomes" id="UP000321204"/>
    </source>
</evidence>
<name>A0A5B8UIV8_9BACT</name>
<dbReference type="EMBL" id="CP042433">
    <property type="protein sequence ID" value="QEC56614.1"/>
    <property type="molecule type" value="Genomic_DNA"/>
</dbReference>
<dbReference type="RefSeq" id="WP_146787700.1">
    <property type="nucleotide sequence ID" value="NZ_BAABIO010000005.1"/>
</dbReference>
<dbReference type="Gene3D" id="3.40.220.10">
    <property type="entry name" value="Leucine Aminopeptidase, subunit E, domain 1"/>
    <property type="match status" value="1"/>
</dbReference>